<feature type="coiled-coil region" evidence="1">
    <location>
        <begin position="147"/>
        <end position="294"/>
    </location>
</feature>
<protein>
    <submittedName>
        <fullName evidence="2">DUF3102 domain-containing protein</fullName>
    </submittedName>
</protein>
<comment type="caution">
    <text evidence="2">The sequence shown here is derived from an EMBL/GenBank/DDBJ whole genome shotgun (WGS) entry which is preliminary data.</text>
</comment>
<evidence type="ECO:0000313" key="3">
    <source>
        <dbReference type="Proteomes" id="UP000811365"/>
    </source>
</evidence>
<evidence type="ECO:0000256" key="1">
    <source>
        <dbReference type="SAM" id="Coils"/>
    </source>
</evidence>
<evidence type="ECO:0000313" key="2">
    <source>
        <dbReference type="EMBL" id="MBS6622772.1"/>
    </source>
</evidence>
<accession>A0A9E1M1P3</accession>
<name>A0A9E1M1P3_9FIRM</name>
<dbReference type="Proteomes" id="UP000811365">
    <property type="component" value="Unassembled WGS sequence"/>
</dbReference>
<keyword evidence="1" id="KW-0175">Coiled coil</keyword>
<sequence length="352" mass="38764">MTGTEMAIDKTKLEAQELHVQIMANGQLAASALLEFARGLKTMRDKRLYQALGYADFETYAEQAVGIRQRQAYNYISTLERLGAKYLEENAGLGISKLQLLAEIPANEREAFSEDNDLAGMSVAQIKAKIKEADDRGQQLSMLGTELADAQASEQTYKKAMERLEAENAELSRQLAEKQVEQPESPPAELDAETIEAIRHQAIEETKKAEAAARQELEDRLTKAKAKAKEKAAAAEAKAAKEKEEAVRKAREEAAAEAKAEAEKAAADLLAQRQAETEEATRRAEELAKQLELNGLEGATEFKLLFGQLQAAADRMADIVDELRETGHPEKAEKLKKALHGALLALTEQMEE</sequence>
<dbReference type="EMBL" id="JAGZYH010000049">
    <property type="protein sequence ID" value="MBS6622772.1"/>
    <property type="molecule type" value="Genomic_DNA"/>
</dbReference>
<organism evidence="2 3">
    <name type="scientific">Faecalibacterium prausnitzii</name>
    <dbReference type="NCBI Taxonomy" id="853"/>
    <lineage>
        <taxon>Bacteria</taxon>
        <taxon>Bacillati</taxon>
        <taxon>Bacillota</taxon>
        <taxon>Clostridia</taxon>
        <taxon>Eubacteriales</taxon>
        <taxon>Oscillospiraceae</taxon>
        <taxon>Faecalibacterium</taxon>
    </lineage>
</organism>
<proteinExistence type="predicted"/>
<dbReference type="AlphaFoldDB" id="A0A9E1M1P3"/>
<reference evidence="2" key="1">
    <citation type="submission" date="2021-02" db="EMBL/GenBank/DDBJ databases">
        <title>Infant gut strain persistence is associated with maternal origin, phylogeny, and functional potential including surface adhesion and iron acquisition.</title>
        <authorList>
            <person name="Lou Y.C."/>
        </authorList>
    </citation>
    <scope>NUCLEOTIDE SEQUENCE</scope>
    <source>
        <strain evidence="2">L2_039_000G1_dasL2_039_000G1_maxbin2.maxbin.077</strain>
    </source>
</reference>
<gene>
    <name evidence="2" type="ORF">KH315_11520</name>
</gene>